<feature type="domain" description="Topo IA-type catalytic" evidence="12">
    <location>
        <begin position="141"/>
        <end position="563"/>
    </location>
</feature>
<feature type="site" description="Interaction with DNA" evidence="10">
    <location>
        <position position="167"/>
    </location>
</feature>
<accession>A0A2K1P8L0</accession>
<dbReference type="SMART" id="SM00493">
    <property type="entry name" value="TOPRIM"/>
    <property type="match status" value="1"/>
</dbReference>
<dbReference type="InterPro" id="IPR003602">
    <property type="entry name" value="Topo_IA_DNA-bd_dom"/>
</dbReference>
<dbReference type="PANTHER" id="PTHR42785">
    <property type="entry name" value="DNA TOPOISOMERASE, TYPE IA, CORE"/>
    <property type="match status" value="1"/>
</dbReference>
<evidence type="ECO:0000256" key="10">
    <source>
        <dbReference type="HAMAP-Rule" id="MF_00952"/>
    </source>
</evidence>
<feature type="site" description="Interaction with DNA" evidence="10">
    <location>
        <position position="152"/>
    </location>
</feature>
<keyword evidence="9 10" id="KW-0413">Isomerase</keyword>
<dbReference type="AlphaFoldDB" id="A0A2K1P8L0"/>
<keyword evidence="8 10" id="KW-0238">DNA-binding</keyword>
<evidence type="ECO:0000313" key="14">
    <source>
        <dbReference type="Proteomes" id="UP000236604"/>
    </source>
</evidence>
<dbReference type="PROSITE" id="PS50880">
    <property type="entry name" value="TOPRIM"/>
    <property type="match status" value="1"/>
</dbReference>
<feature type="region of interest" description="Interaction with DNA" evidence="10">
    <location>
        <begin position="176"/>
        <end position="181"/>
    </location>
</feature>
<evidence type="ECO:0000256" key="3">
    <source>
        <dbReference type="ARBA" id="ARBA00022723"/>
    </source>
</evidence>
<feature type="active site" description="O-(5'-phospho-DNA)-tyrosine intermediate" evidence="10">
    <location>
        <position position="308"/>
    </location>
</feature>
<dbReference type="InterPro" id="IPR000380">
    <property type="entry name" value="Topo_IA"/>
</dbReference>
<dbReference type="InterPro" id="IPR003601">
    <property type="entry name" value="Topo_IA_2"/>
</dbReference>
<evidence type="ECO:0000256" key="7">
    <source>
        <dbReference type="ARBA" id="ARBA00023029"/>
    </source>
</evidence>
<evidence type="ECO:0000256" key="5">
    <source>
        <dbReference type="ARBA" id="ARBA00022833"/>
    </source>
</evidence>
<keyword evidence="4" id="KW-0863">Zinc-finger</keyword>
<evidence type="ECO:0000256" key="8">
    <source>
        <dbReference type="ARBA" id="ARBA00023125"/>
    </source>
</evidence>
<dbReference type="InterPro" id="IPR023406">
    <property type="entry name" value="Topo_IA_AS"/>
</dbReference>
<dbReference type="InterPro" id="IPR006171">
    <property type="entry name" value="TOPRIM_dom"/>
</dbReference>
<comment type="caution">
    <text evidence="13">The sequence shown here is derived from an EMBL/GenBank/DDBJ whole genome shotgun (WGS) entry which is preliminary data.</text>
</comment>
<dbReference type="InterPro" id="IPR034149">
    <property type="entry name" value="TOPRIM_TopoI"/>
</dbReference>
<dbReference type="PROSITE" id="PS52039">
    <property type="entry name" value="TOPO_IA_2"/>
    <property type="match status" value="1"/>
</dbReference>
<protein>
    <recommendedName>
        <fullName evidence="10">DNA topoisomerase 1</fullName>
        <ecNumber evidence="10">5.6.2.1</ecNumber>
    </recommendedName>
    <alternativeName>
        <fullName evidence="10">DNA topoisomerase I</fullName>
    </alternativeName>
</protein>
<dbReference type="InterPro" id="IPR013498">
    <property type="entry name" value="Topo_IA_Znf"/>
</dbReference>
<dbReference type="Pfam" id="PF01131">
    <property type="entry name" value="Topoisom_bac"/>
    <property type="match status" value="1"/>
</dbReference>
<dbReference type="SUPFAM" id="SSF57783">
    <property type="entry name" value="Zinc beta-ribbon"/>
    <property type="match status" value="2"/>
</dbReference>
<feature type="site" description="Interaction with DNA" evidence="10">
    <location>
        <position position="155"/>
    </location>
</feature>
<dbReference type="Pfam" id="PF01396">
    <property type="entry name" value="Zn_ribbon_Top1"/>
    <property type="match status" value="4"/>
</dbReference>
<dbReference type="CDD" id="cd03363">
    <property type="entry name" value="TOPRIM_TopoIA_TopoI"/>
    <property type="match status" value="1"/>
</dbReference>
<feature type="site" description="Interaction with DNA" evidence="10">
    <location>
        <position position="494"/>
    </location>
</feature>
<evidence type="ECO:0000256" key="2">
    <source>
        <dbReference type="ARBA" id="ARBA00009446"/>
    </source>
</evidence>
<feature type="site" description="Interaction with DNA" evidence="10">
    <location>
        <position position="151"/>
    </location>
</feature>
<dbReference type="SMART" id="SM00436">
    <property type="entry name" value="TOP1Bc"/>
    <property type="match status" value="1"/>
</dbReference>
<dbReference type="NCBIfam" id="TIGR01051">
    <property type="entry name" value="topA_bact"/>
    <property type="match status" value="1"/>
</dbReference>
<dbReference type="Gene3D" id="3.30.65.10">
    <property type="entry name" value="Bacterial Topoisomerase I, domain 1"/>
    <property type="match status" value="2"/>
</dbReference>
<proteinExistence type="inferred from homology"/>
<evidence type="ECO:0000256" key="4">
    <source>
        <dbReference type="ARBA" id="ARBA00022771"/>
    </source>
</evidence>
<dbReference type="GO" id="GO:0006265">
    <property type="term" value="P:DNA topological change"/>
    <property type="evidence" value="ECO:0007669"/>
    <property type="project" value="UniProtKB-UniRule"/>
</dbReference>
<sequence>MPKKSTKSNNNSGKSKYVVIVESPSKAKTIERYLGKEYKVIASKGHIRDLPKKEFGVDIEHDFEPIFQVIPGKEKVIKEIKKETKGKKVLLASDMDREGEAIAWHLSQLLDLDPKEKNRIIFSEITKNAIKNSISNPQSLDLKKVDAQIARRILDRVVGYKISPLVWKVLKDYKTSAGRVQSAALKLIVDKERKIFSFKPKKYYNIYLEHKGQNIPLTKEDGKKIKPESITKTKKDQIFEYLKDKDFKLVNVEEKETIRKPPLPFITSTLQQTAVSTFNWSSSKVMKIAQDLYEGVETREGSIAFITYMRTDSTRVSNEAQQAAINYLEKNYGKDYVGHYLSKNKKSNVQDAHEAIRPTDINMDVNNAKRLISSDHLKLYTLIWNRFMASQSAPSRYLEKTYTIEDNTNKYSFEITSKKCIFDGFEKFWNPNNKEVDFEIGKNDKITYDQLKFEEKETNPPNRYTEATLIKELESKGIGRPSTYATIISTLLQRKYVSKISKSTLRPTTTGFVVTDFLEAYFPEIVDVKFTANMEANLDKIEDGKNKSKVVLEQFYNEFEKFLTTASNNIKNKQKVLHYESDVPCEKCGKNMKLNFGRYGLYLSCEKCKETQKIPAESFGVTIKDKLYIKEYLQETLKLNKEENKIGEKCPICGGDLILKHGKFGEFIACSNYPDCKYTRNVKARGKCPNCGGDVIKLRSKKGKTYFKCDSCGTLYWYEPSEYSCPNCGETLFYKTLRGKEKLYCQNDKTYFEIEEIKQLTKST</sequence>
<dbReference type="Gene3D" id="3.40.50.140">
    <property type="match status" value="1"/>
</dbReference>
<feature type="site" description="Interaction with DNA" evidence="10">
    <location>
        <position position="310"/>
    </location>
</feature>
<gene>
    <name evidence="10" type="primary">topA</name>
    <name evidence="13" type="ORF">X927_06460</name>
</gene>
<dbReference type="SMART" id="SM00437">
    <property type="entry name" value="TOP1Ac"/>
    <property type="match status" value="1"/>
</dbReference>
<keyword evidence="3" id="KW-0479">Metal-binding</keyword>
<comment type="function">
    <text evidence="10">Releases the supercoiling and torsional tension of DNA, which is introduced during the DNA replication and transcription, by transiently cleaving and rejoining one strand of the DNA duplex. Introduces a single-strand break via transesterification at a target site in duplex DNA. The scissile phosphodiester is attacked by the catalytic tyrosine of the enzyme, resulting in the formation of a DNA-(5'-phosphotyrosyl)-enzyme intermediate and the expulsion of a 3'-OH DNA strand. The free DNA strand then undergoes passage around the unbroken strand, thus removing DNA supercoils. Finally, in the religation step, the DNA 3'-OH attacks the covalent intermediate to expel the active-site tyrosine and restore the DNA phosphodiester backbone.</text>
</comment>
<feature type="site" description="Interaction with DNA" evidence="10">
    <location>
        <position position="160"/>
    </location>
</feature>
<evidence type="ECO:0000256" key="6">
    <source>
        <dbReference type="ARBA" id="ARBA00022842"/>
    </source>
</evidence>
<keyword evidence="7 10" id="KW-0799">Topoisomerase</keyword>
<dbReference type="Gene3D" id="1.10.290.10">
    <property type="entry name" value="Topoisomerase I, domain 4"/>
    <property type="match status" value="1"/>
</dbReference>
<dbReference type="EMBL" id="AZRN01000024">
    <property type="protein sequence ID" value="PNR99131.1"/>
    <property type="molecule type" value="Genomic_DNA"/>
</dbReference>
<comment type="subunit">
    <text evidence="10">Monomer.</text>
</comment>
<dbReference type="InterPro" id="IPR013826">
    <property type="entry name" value="Topo_IA_cen_sub3"/>
</dbReference>
<dbReference type="Pfam" id="PF01751">
    <property type="entry name" value="Toprim"/>
    <property type="match status" value="1"/>
</dbReference>
<keyword evidence="6" id="KW-0460">Magnesium</keyword>
<dbReference type="PROSITE" id="PS00396">
    <property type="entry name" value="TOPO_IA_1"/>
    <property type="match status" value="1"/>
</dbReference>
<reference evidence="13 14" key="1">
    <citation type="submission" date="2013-12" db="EMBL/GenBank/DDBJ databases">
        <title>Comparative genomics of Petrotoga isolates.</title>
        <authorList>
            <person name="Nesbo C.L."/>
            <person name="Charchuk R."/>
            <person name="Chow K."/>
        </authorList>
    </citation>
    <scope>NUCLEOTIDE SEQUENCE [LARGE SCALE GENOMIC DNA]</scope>
    <source>
        <strain evidence="13 14">DSM 14811</strain>
    </source>
</reference>
<evidence type="ECO:0000256" key="1">
    <source>
        <dbReference type="ARBA" id="ARBA00000213"/>
    </source>
</evidence>
<dbReference type="InterPro" id="IPR013825">
    <property type="entry name" value="Topo_IA_cen_sub2"/>
</dbReference>
<dbReference type="InterPro" id="IPR028612">
    <property type="entry name" value="Topoisom_1_IA"/>
</dbReference>
<dbReference type="GO" id="GO:0003677">
    <property type="term" value="F:DNA binding"/>
    <property type="evidence" value="ECO:0007669"/>
    <property type="project" value="UniProtKB-KW"/>
</dbReference>
<feature type="domain" description="Toprim" evidence="11">
    <location>
        <begin position="16"/>
        <end position="125"/>
    </location>
</feature>
<organism evidence="13 14">
    <name type="scientific">Petrotoga mexicana DSM 14811</name>
    <dbReference type="NCBI Taxonomy" id="1122954"/>
    <lineage>
        <taxon>Bacteria</taxon>
        <taxon>Thermotogati</taxon>
        <taxon>Thermotogota</taxon>
        <taxon>Thermotogae</taxon>
        <taxon>Petrotogales</taxon>
        <taxon>Petrotogaceae</taxon>
        <taxon>Petrotoga</taxon>
    </lineage>
</organism>
<keyword evidence="5" id="KW-0862">Zinc</keyword>
<name>A0A2K1P8L0_9BACT</name>
<comment type="similarity">
    <text evidence="2 10">Belongs to the type IA topoisomerase family.</text>
</comment>
<evidence type="ECO:0000313" key="13">
    <source>
        <dbReference type="EMBL" id="PNR99131.1"/>
    </source>
</evidence>
<dbReference type="GO" id="GO:0008270">
    <property type="term" value="F:zinc ion binding"/>
    <property type="evidence" value="ECO:0007669"/>
    <property type="project" value="UniProtKB-KW"/>
</dbReference>
<dbReference type="CDD" id="cd00186">
    <property type="entry name" value="TOP1Ac"/>
    <property type="match status" value="1"/>
</dbReference>
<dbReference type="EC" id="5.6.2.1" evidence="10"/>
<dbReference type="Gene3D" id="1.10.460.10">
    <property type="entry name" value="Topoisomerase I, domain 2"/>
    <property type="match status" value="1"/>
</dbReference>
<dbReference type="GO" id="GO:0005694">
    <property type="term" value="C:chromosome"/>
    <property type="evidence" value="ECO:0007669"/>
    <property type="project" value="InterPro"/>
</dbReference>
<dbReference type="InterPro" id="IPR013497">
    <property type="entry name" value="Topo_IA_cen"/>
</dbReference>
<dbReference type="RefSeq" id="WP_103077237.1">
    <property type="nucleotide sequence ID" value="NZ_AZRN01000024.1"/>
</dbReference>
<dbReference type="Gene3D" id="2.70.20.10">
    <property type="entry name" value="Topoisomerase I, domain 3"/>
    <property type="match status" value="1"/>
</dbReference>
<keyword evidence="14" id="KW-1185">Reference proteome</keyword>
<dbReference type="InterPro" id="IPR013824">
    <property type="entry name" value="Topo_IA_cen_sub1"/>
</dbReference>
<comment type="catalytic activity">
    <reaction evidence="1 10">
        <text>ATP-independent breakage of single-stranded DNA, followed by passage and rejoining.</text>
        <dbReference type="EC" id="5.6.2.1"/>
    </reaction>
</comment>
<dbReference type="SUPFAM" id="SSF56712">
    <property type="entry name" value="Prokaryotic type I DNA topoisomerase"/>
    <property type="match status" value="1"/>
</dbReference>
<feature type="site" description="Interaction with DNA" evidence="10">
    <location>
        <position position="46"/>
    </location>
</feature>
<dbReference type="Proteomes" id="UP000236604">
    <property type="component" value="Unassembled WGS sequence"/>
</dbReference>
<dbReference type="GO" id="GO:0003917">
    <property type="term" value="F:DNA topoisomerase type I (single strand cut, ATP-independent) activity"/>
    <property type="evidence" value="ECO:0007669"/>
    <property type="project" value="UniProtKB-UniRule"/>
</dbReference>
<dbReference type="PRINTS" id="PR00417">
    <property type="entry name" value="PRTPISMRASEI"/>
</dbReference>
<dbReference type="PANTHER" id="PTHR42785:SF1">
    <property type="entry name" value="DNA TOPOISOMERASE"/>
    <property type="match status" value="1"/>
</dbReference>
<evidence type="ECO:0000259" key="12">
    <source>
        <dbReference type="PROSITE" id="PS52039"/>
    </source>
</evidence>
<dbReference type="InterPro" id="IPR005733">
    <property type="entry name" value="TopoI_bac-type"/>
</dbReference>
<dbReference type="HAMAP" id="MF_00952">
    <property type="entry name" value="Topoisom_1_prok"/>
    <property type="match status" value="1"/>
</dbReference>
<evidence type="ECO:0000259" key="11">
    <source>
        <dbReference type="PROSITE" id="PS50880"/>
    </source>
</evidence>
<dbReference type="InterPro" id="IPR023405">
    <property type="entry name" value="Topo_IA_core_domain"/>
</dbReference>
<evidence type="ECO:0000256" key="9">
    <source>
        <dbReference type="ARBA" id="ARBA00023235"/>
    </source>
</evidence>